<feature type="transmembrane region" description="Helical" evidence="6">
    <location>
        <begin position="193"/>
        <end position="210"/>
    </location>
</feature>
<reference evidence="7 8" key="1">
    <citation type="submission" date="2017-12" db="EMBL/GenBank/DDBJ databases">
        <authorList>
            <consortium name="DOE Joint Genome Institute"/>
            <person name="Haridas S."/>
            <person name="Kjaerbolling I."/>
            <person name="Vesth T.C."/>
            <person name="Frisvad J.C."/>
            <person name="Nybo J.L."/>
            <person name="Theobald S."/>
            <person name="Kuo A."/>
            <person name="Bowyer P."/>
            <person name="Matsuda Y."/>
            <person name="Mondo S."/>
            <person name="Lyhne E.K."/>
            <person name="Kogle M.E."/>
            <person name="Clum A."/>
            <person name="Lipzen A."/>
            <person name="Salamov A."/>
            <person name="Ngan C.Y."/>
            <person name="Daum C."/>
            <person name="Chiniquy J."/>
            <person name="Barry K."/>
            <person name="LaButti K."/>
            <person name="Simmons B.A."/>
            <person name="Magnuson J.K."/>
            <person name="Mortensen U.H."/>
            <person name="Larsen T.O."/>
            <person name="Grigoriev I.V."/>
            <person name="Baker S.E."/>
            <person name="Andersen M.R."/>
            <person name="Nordberg H.P."/>
            <person name="Cantor M.N."/>
            <person name="Hua S.X."/>
        </authorList>
    </citation>
    <scope>NUCLEOTIDE SEQUENCE [LARGE SCALE GENOMIC DNA]</scope>
    <source>
        <strain evidence="7 8">CBS 102.13</strain>
    </source>
</reference>
<evidence type="ECO:0000256" key="2">
    <source>
        <dbReference type="ARBA" id="ARBA00006824"/>
    </source>
</evidence>
<evidence type="ECO:0000313" key="7">
    <source>
        <dbReference type="EMBL" id="PLB37039.1"/>
    </source>
</evidence>
<keyword evidence="5 6" id="KW-0472">Membrane</keyword>
<dbReference type="AlphaFoldDB" id="A0A2I2F8T8"/>
<feature type="transmembrane region" description="Helical" evidence="6">
    <location>
        <begin position="94"/>
        <end position="117"/>
    </location>
</feature>
<protein>
    <recommendedName>
        <fullName evidence="9">Integral membrane protein 25D9-6</fullName>
    </recommendedName>
</protein>
<accession>A0A2I2F8T8</accession>
<dbReference type="PANTHER" id="PTHR11266:SF93">
    <property type="entry name" value="INTEGRAL MEMBRANE PROTEIN 25D9-6"/>
    <property type="match status" value="1"/>
</dbReference>
<name>A0A2I2F8T8_ASPCN</name>
<evidence type="ECO:0000256" key="1">
    <source>
        <dbReference type="ARBA" id="ARBA00004141"/>
    </source>
</evidence>
<dbReference type="EMBL" id="KZ559146">
    <property type="protein sequence ID" value="PLB37039.1"/>
    <property type="molecule type" value="Genomic_DNA"/>
</dbReference>
<comment type="subcellular location">
    <subcellularLocation>
        <location evidence="1">Membrane</location>
        <topology evidence="1">Multi-pass membrane protein</topology>
    </subcellularLocation>
</comment>
<dbReference type="PANTHER" id="PTHR11266">
    <property type="entry name" value="PEROXISOMAL MEMBRANE PROTEIN 2, PXMP2 MPV17"/>
    <property type="match status" value="1"/>
</dbReference>
<dbReference type="Pfam" id="PF04117">
    <property type="entry name" value="Mpv17_PMP22"/>
    <property type="match status" value="1"/>
</dbReference>
<dbReference type="Proteomes" id="UP000234585">
    <property type="component" value="Unassembled WGS sequence"/>
</dbReference>
<keyword evidence="4 6" id="KW-1133">Transmembrane helix</keyword>
<gene>
    <name evidence="7" type="ORF">BDW47DRAFT_44944</name>
</gene>
<dbReference type="OrthoDB" id="860at2759"/>
<keyword evidence="3 6" id="KW-0812">Transmembrane</keyword>
<dbReference type="STRING" id="41067.A0A2I2F8T8"/>
<evidence type="ECO:0000256" key="3">
    <source>
        <dbReference type="ARBA" id="ARBA00022692"/>
    </source>
</evidence>
<evidence type="ECO:0000256" key="6">
    <source>
        <dbReference type="RuleBase" id="RU363053"/>
    </source>
</evidence>
<organism evidence="7 8">
    <name type="scientific">Aspergillus candidus</name>
    <dbReference type="NCBI Taxonomy" id="41067"/>
    <lineage>
        <taxon>Eukaryota</taxon>
        <taxon>Fungi</taxon>
        <taxon>Dikarya</taxon>
        <taxon>Ascomycota</taxon>
        <taxon>Pezizomycotina</taxon>
        <taxon>Eurotiomycetes</taxon>
        <taxon>Eurotiomycetidae</taxon>
        <taxon>Eurotiales</taxon>
        <taxon>Aspergillaceae</taxon>
        <taxon>Aspergillus</taxon>
        <taxon>Aspergillus subgen. Circumdati</taxon>
    </lineage>
</organism>
<feature type="transmembrane region" description="Helical" evidence="6">
    <location>
        <begin position="129"/>
        <end position="154"/>
    </location>
</feature>
<evidence type="ECO:0008006" key="9">
    <source>
        <dbReference type="Google" id="ProtNLM"/>
    </source>
</evidence>
<evidence type="ECO:0000256" key="5">
    <source>
        <dbReference type="ARBA" id="ARBA00023136"/>
    </source>
</evidence>
<dbReference type="GeneID" id="36526227"/>
<proteinExistence type="inferred from homology"/>
<evidence type="ECO:0000256" key="4">
    <source>
        <dbReference type="ARBA" id="ARBA00022989"/>
    </source>
</evidence>
<comment type="similarity">
    <text evidence="2 6">Belongs to the peroxisomal membrane protein PXMP2/4 family.</text>
</comment>
<evidence type="ECO:0000313" key="8">
    <source>
        <dbReference type="Proteomes" id="UP000234585"/>
    </source>
</evidence>
<dbReference type="RefSeq" id="XP_024671051.1">
    <property type="nucleotide sequence ID" value="XM_024819067.1"/>
</dbReference>
<keyword evidence="8" id="KW-1185">Reference proteome</keyword>
<dbReference type="GO" id="GO:0005778">
    <property type="term" value="C:peroxisomal membrane"/>
    <property type="evidence" value="ECO:0007669"/>
    <property type="project" value="TreeGrafter"/>
</dbReference>
<dbReference type="InterPro" id="IPR007248">
    <property type="entry name" value="Mpv17_PMP22"/>
</dbReference>
<sequence length="242" mass="27125">MSVKFQDKAQDEAAKSIRKETKELAHHVGERLTGGNPQTGYLALYLKHLQSNPLRTKMLTSGVLSGLQEFLASWIAHDVSKHGHYFSARVPKMLLYGMFISAPLGHLLVGILQKIFAGRTSLKAKVLQILVSNLLVSPIQNGVYLSSMAVIAGARTVHQVRATVKAGFMPVMKVSWVTSPLALAFAQKFLPEHTWVPFFNIIGFFIGTYVNTHTKKKRLEALRKRYDQRRSGPGSEYDKEYR</sequence>